<dbReference type="GO" id="GO:0016628">
    <property type="term" value="F:oxidoreductase activity, acting on the CH-CH group of donors, NAD or NADP as acceptor"/>
    <property type="evidence" value="ECO:0007669"/>
    <property type="project" value="InterPro"/>
</dbReference>
<protein>
    <submittedName>
        <fullName evidence="3">NADP-dependent oxidoreductase</fullName>
    </submittedName>
</protein>
<organism evidence="3 4">
    <name type="scientific">Parahaliea aestuarii</name>
    <dbReference type="NCBI Taxonomy" id="1852021"/>
    <lineage>
        <taxon>Bacteria</taxon>
        <taxon>Pseudomonadati</taxon>
        <taxon>Pseudomonadota</taxon>
        <taxon>Gammaproteobacteria</taxon>
        <taxon>Cellvibrionales</taxon>
        <taxon>Halieaceae</taxon>
        <taxon>Parahaliea</taxon>
    </lineage>
</organism>
<dbReference type="InterPro" id="IPR036291">
    <property type="entry name" value="NAD(P)-bd_dom_sf"/>
</dbReference>
<evidence type="ECO:0000256" key="1">
    <source>
        <dbReference type="ARBA" id="ARBA00023002"/>
    </source>
</evidence>
<dbReference type="RefSeq" id="WP_148062919.1">
    <property type="nucleotide sequence ID" value="NZ_VRYZ01000001.1"/>
</dbReference>
<sequence length="338" mass="36648">MTSNQAVVLARFPRGEITPEDFAIRDIPVPEPDPGQFVTRNLVLSMDAGFRQWMNEGAGDNYLPGMALETPVQSIVLGRVVASEHADYPVGTVVNARTAWEEYSLLDGSDLCSPLTLDPRVPVEEYMATLGPTGMTAYFGLLEVGRPVAGEVLVVSAAGGAVGTVVGQLGRLQGCYCIGLTSSETKARWLEEEVGYHRALSRERYPDLPAALREAAPDGLDIFFDNVGGSVLDASLGHLRERARLVLCGAIAQYERDQPEPVYNAWELITKRATASGFMFSDYADRFGEAMGALMGWLQAGEVRGFLNTYEGLGSVPEAFCDMMHGRSRGKCLVRLGD</sequence>
<accession>A0A5C9A4T1</accession>
<dbReference type="SUPFAM" id="SSF51735">
    <property type="entry name" value="NAD(P)-binding Rossmann-fold domains"/>
    <property type="match status" value="1"/>
</dbReference>
<dbReference type="PANTHER" id="PTHR43205:SF7">
    <property type="entry name" value="PROSTAGLANDIN REDUCTASE 1"/>
    <property type="match status" value="1"/>
</dbReference>
<gene>
    <name evidence="3" type="ORF">FVW59_04050</name>
</gene>
<dbReference type="CDD" id="cd05288">
    <property type="entry name" value="PGDH"/>
    <property type="match status" value="1"/>
</dbReference>
<dbReference type="Pfam" id="PF00107">
    <property type="entry name" value="ADH_zinc_N"/>
    <property type="match status" value="1"/>
</dbReference>
<dbReference type="OrthoDB" id="9805663at2"/>
<dbReference type="Proteomes" id="UP000321933">
    <property type="component" value="Unassembled WGS sequence"/>
</dbReference>
<dbReference type="SUPFAM" id="SSF50129">
    <property type="entry name" value="GroES-like"/>
    <property type="match status" value="1"/>
</dbReference>
<dbReference type="InterPro" id="IPR011032">
    <property type="entry name" value="GroES-like_sf"/>
</dbReference>
<proteinExistence type="predicted"/>
<dbReference type="InterPro" id="IPR020843">
    <property type="entry name" value="ER"/>
</dbReference>
<comment type="caution">
    <text evidence="3">The sequence shown here is derived from an EMBL/GenBank/DDBJ whole genome shotgun (WGS) entry which is preliminary data.</text>
</comment>
<dbReference type="Gene3D" id="3.40.50.720">
    <property type="entry name" value="NAD(P)-binding Rossmann-like Domain"/>
    <property type="match status" value="1"/>
</dbReference>
<dbReference type="PANTHER" id="PTHR43205">
    <property type="entry name" value="PROSTAGLANDIN REDUCTASE"/>
    <property type="match status" value="1"/>
</dbReference>
<dbReference type="InterPro" id="IPR045010">
    <property type="entry name" value="MDR_fam"/>
</dbReference>
<keyword evidence="4" id="KW-1185">Reference proteome</keyword>
<dbReference type="InterPro" id="IPR013149">
    <property type="entry name" value="ADH-like_C"/>
</dbReference>
<feature type="domain" description="Enoyl reductase (ER)" evidence="2">
    <location>
        <begin position="17"/>
        <end position="334"/>
    </location>
</feature>
<dbReference type="Gene3D" id="3.90.180.10">
    <property type="entry name" value="Medium-chain alcohol dehydrogenases, catalytic domain"/>
    <property type="match status" value="1"/>
</dbReference>
<evidence type="ECO:0000259" key="2">
    <source>
        <dbReference type="SMART" id="SM00829"/>
    </source>
</evidence>
<dbReference type="SMART" id="SM00829">
    <property type="entry name" value="PKS_ER"/>
    <property type="match status" value="1"/>
</dbReference>
<reference evidence="3 4" key="1">
    <citation type="submission" date="2019-08" db="EMBL/GenBank/DDBJ databases">
        <title>Parahaliea maris sp. nov., isolated from the surface seawater.</title>
        <authorList>
            <person name="Liu Y."/>
        </authorList>
    </citation>
    <scope>NUCLEOTIDE SEQUENCE [LARGE SCALE GENOMIC DNA]</scope>
    <source>
        <strain evidence="3 4">S2-26</strain>
    </source>
</reference>
<evidence type="ECO:0000313" key="3">
    <source>
        <dbReference type="EMBL" id="TXS95079.1"/>
    </source>
</evidence>
<dbReference type="Pfam" id="PF16884">
    <property type="entry name" value="ADH_N_2"/>
    <property type="match status" value="1"/>
</dbReference>
<dbReference type="AlphaFoldDB" id="A0A5C9A4T1"/>
<dbReference type="FunFam" id="3.40.50.720:FF:000121">
    <property type="entry name" value="Prostaglandin reductase 2"/>
    <property type="match status" value="1"/>
</dbReference>
<name>A0A5C9A4T1_9GAMM</name>
<keyword evidence="1" id="KW-0560">Oxidoreductase</keyword>
<dbReference type="EMBL" id="VRYZ01000001">
    <property type="protein sequence ID" value="TXS95079.1"/>
    <property type="molecule type" value="Genomic_DNA"/>
</dbReference>
<evidence type="ECO:0000313" key="4">
    <source>
        <dbReference type="Proteomes" id="UP000321933"/>
    </source>
</evidence>
<dbReference type="InterPro" id="IPR041694">
    <property type="entry name" value="ADH_N_2"/>
</dbReference>